<proteinExistence type="inferred from homology"/>
<evidence type="ECO:0000256" key="4">
    <source>
        <dbReference type="ARBA" id="ARBA00039318"/>
    </source>
</evidence>
<dbReference type="EMBL" id="JQFZ01000238">
    <property type="protein sequence ID" value="KGO54065.1"/>
    <property type="molecule type" value="Genomic_DNA"/>
</dbReference>
<evidence type="ECO:0000256" key="6">
    <source>
        <dbReference type="RuleBase" id="RU003815"/>
    </source>
</evidence>
<dbReference type="InterPro" id="IPR014721">
    <property type="entry name" value="Ribsml_uS5_D2-typ_fold_subgr"/>
</dbReference>
<dbReference type="Gene3D" id="3.30.230.10">
    <property type="match status" value="1"/>
</dbReference>
<name>A0A0A2JP62_PENEN</name>
<keyword evidence="2 6" id="KW-0689">Ribosomal protein</keyword>
<dbReference type="GO" id="GO:0003723">
    <property type="term" value="F:RNA binding"/>
    <property type="evidence" value="ECO:0007669"/>
    <property type="project" value="TreeGrafter"/>
</dbReference>
<keyword evidence="8" id="KW-1185">Reference proteome</keyword>
<dbReference type="GeneID" id="27675297"/>
<dbReference type="InterPro" id="IPR020574">
    <property type="entry name" value="Ribosomal_uS9_CS"/>
</dbReference>
<dbReference type="PROSITE" id="PS00360">
    <property type="entry name" value="RIBOSOMAL_S9"/>
    <property type="match status" value="1"/>
</dbReference>
<evidence type="ECO:0000256" key="2">
    <source>
        <dbReference type="ARBA" id="ARBA00022980"/>
    </source>
</evidence>
<dbReference type="Pfam" id="PF00380">
    <property type="entry name" value="Ribosomal_S9"/>
    <property type="match status" value="1"/>
</dbReference>
<dbReference type="Proteomes" id="UP000030143">
    <property type="component" value="Unassembled WGS sequence"/>
</dbReference>
<dbReference type="HOGENOM" id="CLU_036531_2_0_1"/>
<dbReference type="NCBIfam" id="NF001099">
    <property type="entry name" value="PRK00132.1"/>
    <property type="match status" value="1"/>
</dbReference>
<accession>A0A0A2JP62</accession>
<evidence type="ECO:0000313" key="7">
    <source>
        <dbReference type="EMBL" id="KGO54065.1"/>
    </source>
</evidence>
<dbReference type="SUPFAM" id="SSF54211">
    <property type="entry name" value="Ribosomal protein S5 domain 2-like"/>
    <property type="match status" value="1"/>
</dbReference>
<dbReference type="InterPro" id="IPR000754">
    <property type="entry name" value="Ribosomal_uS9"/>
</dbReference>
<dbReference type="AlphaFoldDB" id="A0A0A2JP62"/>
<evidence type="ECO:0000256" key="5">
    <source>
        <dbReference type="ARBA" id="ARBA00042623"/>
    </source>
</evidence>
<keyword evidence="3 6" id="KW-0687">Ribonucleoprotein</keyword>
<dbReference type="InterPro" id="IPR023035">
    <property type="entry name" value="Ribosomal_uS9_bac/plastid"/>
</dbReference>
<comment type="caution">
    <text evidence="7">The sequence shown here is derived from an EMBL/GenBank/DDBJ whole genome shotgun (WGS) entry which is preliminary data.</text>
</comment>
<organism evidence="7 8">
    <name type="scientific">Penicillium expansum</name>
    <name type="common">Blue mold rot fungus</name>
    <dbReference type="NCBI Taxonomy" id="27334"/>
    <lineage>
        <taxon>Eukaryota</taxon>
        <taxon>Fungi</taxon>
        <taxon>Dikarya</taxon>
        <taxon>Ascomycota</taxon>
        <taxon>Pezizomycotina</taxon>
        <taxon>Eurotiomycetes</taxon>
        <taxon>Eurotiomycetidae</taxon>
        <taxon>Eurotiales</taxon>
        <taxon>Aspergillaceae</taxon>
        <taxon>Penicillium</taxon>
    </lineage>
</organism>
<evidence type="ECO:0000256" key="1">
    <source>
        <dbReference type="ARBA" id="ARBA00005251"/>
    </source>
</evidence>
<dbReference type="RefSeq" id="XP_016596572.1">
    <property type="nucleotide sequence ID" value="XM_016739878.1"/>
</dbReference>
<evidence type="ECO:0000313" key="8">
    <source>
        <dbReference type="Proteomes" id="UP000030143"/>
    </source>
</evidence>
<dbReference type="VEuPathDB" id="FungiDB:PEXP_100680"/>
<dbReference type="STRING" id="27334.A0A0A2JP62"/>
<dbReference type="GO" id="GO:0003735">
    <property type="term" value="F:structural constituent of ribosome"/>
    <property type="evidence" value="ECO:0007669"/>
    <property type="project" value="InterPro"/>
</dbReference>
<comment type="similarity">
    <text evidence="1 6">Belongs to the universal ribosomal protein uS9 family.</text>
</comment>
<evidence type="ECO:0000256" key="3">
    <source>
        <dbReference type="ARBA" id="ARBA00023274"/>
    </source>
</evidence>
<dbReference type="GO" id="GO:0006412">
    <property type="term" value="P:translation"/>
    <property type="evidence" value="ECO:0007669"/>
    <property type="project" value="InterPro"/>
</dbReference>
<dbReference type="PANTHER" id="PTHR21569:SF1">
    <property type="entry name" value="SMALL RIBOSOMAL SUBUNIT PROTEIN US9M"/>
    <property type="match status" value="1"/>
</dbReference>
<dbReference type="InterPro" id="IPR020568">
    <property type="entry name" value="Ribosomal_Su5_D2-typ_SF"/>
</dbReference>
<reference evidence="7 8" key="1">
    <citation type="journal article" date="2015" name="Mol. Plant Microbe Interact.">
        <title>Genome, transcriptome, and functional analyses of Penicillium expansum provide new insights into secondary metabolism and pathogenicity.</title>
        <authorList>
            <person name="Ballester A.R."/>
            <person name="Marcet-Houben M."/>
            <person name="Levin E."/>
            <person name="Sela N."/>
            <person name="Selma-Lazaro C."/>
            <person name="Carmona L."/>
            <person name="Wisniewski M."/>
            <person name="Droby S."/>
            <person name="Gonzalez-Candelas L."/>
            <person name="Gabaldon T."/>
        </authorList>
    </citation>
    <scope>NUCLEOTIDE SEQUENCE [LARGE SCALE GENOMIC DNA]</scope>
    <source>
        <strain evidence="7 8">MD-8</strain>
    </source>
</reference>
<dbReference type="GO" id="GO:0005763">
    <property type="term" value="C:mitochondrial small ribosomal subunit"/>
    <property type="evidence" value="ECO:0007669"/>
    <property type="project" value="TreeGrafter"/>
</dbReference>
<protein>
    <recommendedName>
        <fullName evidence="4">Small ribosomal subunit protein uS9m</fullName>
    </recommendedName>
    <alternativeName>
        <fullName evidence="5">37S ribosomal protein S9, mitochondrial</fullName>
    </alternativeName>
</protein>
<dbReference type="PANTHER" id="PTHR21569">
    <property type="entry name" value="RIBOSOMAL PROTEIN S9"/>
    <property type="match status" value="1"/>
</dbReference>
<gene>
    <name evidence="7" type="ORF">PEX2_026030</name>
</gene>
<dbReference type="FunFam" id="3.30.230.10:FF:000001">
    <property type="entry name" value="30S ribosomal protein S9"/>
    <property type="match status" value="1"/>
</dbReference>
<sequence length="341" mass="37688">MTRQKTRHSETISGLHLGPQIRVQAANSPPIPPAMAWHKPTSLAQAMQSLRLTSTLTKPSIQASRTTLNTLRTRTYATEAESVPAAAAPEINFGSFSQKPARIIPSSPSYFSGSPRFIDHVLQLEALQAKHAALPIVATSEAPRMAWFKLAQFRDFVGEPVPMKKYKSLVKILQRLNRIEPDMVPTEVRDTLASFLRPGNPYAVENVPQTVDENGRARGKGKRKESSAVVQLVEGEGEVLVNGKSIVEVFKRVHDRESALWALRCTQRLDKYNAWIRVQGGGVTGQAEAITLALGRALLLHEPGLKAVLRKAGAITVDARRVERKKPGHVKARKMPTWVKR</sequence>